<dbReference type="AlphaFoldDB" id="A0A0S6VX19"/>
<proteinExistence type="predicted"/>
<accession>A0A0S6VX19</accession>
<dbReference type="Proteomes" id="UP000030700">
    <property type="component" value="Unassembled WGS sequence"/>
</dbReference>
<evidence type="ECO:0000313" key="3">
    <source>
        <dbReference type="EMBL" id="GAK50836.1"/>
    </source>
</evidence>
<evidence type="ECO:0000256" key="1">
    <source>
        <dbReference type="ARBA" id="ARBA00022729"/>
    </source>
</evidence>
<dbReference type="SUPFAM" id="SSF56925">
    <property type="entry name" value="OMPA-like"/>
    <property type="match status" value="1"/>
</dbReference>
<gene>
    <name evidence="3" type="ORF">U14_02077</name>
</gene>
<organism evidence="3">
    <name type="scientific">Candidatus Moduliflexus flocculans</name>
    <dbReference type="NCBI Taxonomy" id="1499966"/>
    <lineage>
        <taxon>Bacteria</taxon>
        <taxon>Candidatus Moduliflexota</taxon>
        <taxon>Candidatus Moduliflexia</taxon>
        <taxon>Candidatus Moduliflexales</taxon>
        <taxon>Candidatus Moduliflexaceae</taxon>
    </lineage>
</organism>
<dbReference type="HOGENOM" id="CLU_715075_0_0_0"/>
<dbReference type="Pfam" id="PF13505">
    <property type="entry name" value="OMP_b-brl"/>
    <property type="match status" value="1"/>
</dbReference>
<protein>
    <recommendedName>
        <fullName evidence="2">Outer membrane protein beta-barrel domain-containing protein</fullName>
    </recommendedName>
</protein>
<reference evidence="3" key="1">
    <citation type="journal article" date="2015" name="PeerJ">
        <title>First genomic representation of candidate bacterial phylum KSB3 points to enhanced environmental sensing as a trigger of wastewater bulking.</title>
        <authorList>
            <person name="Sekiguchi Y."/>
            <person name="Ohashi A."/>
            <person name="Parks D.H."/>
            <person name="Yamauchi T."/>
            <person name="Tyson G.W."/>
            <person name="Hugenholtz P."/>
        </authorList>
    </citation>
    <scope>NUCLEOTIDE SEQUENCE [LARGE SCALE GENOMIC DNA]</scope>
</reference>
<dbReference type="InterPro" id="IPR027385">
    <property type="entry name" value="Beta-barrel_OMP"/>
</dbReference>
<dbReference type="InterPro" id="IPR011250">
    <property type="entry name" value="OMP/PagP_B-barrel"/>
</dbReference>
<keyword evidence="1" id="KW-0732">Signal</keyword>
<dbReference type="STRING" id="1499966.U14_02077"/>
<evidence type="ECO:0000313" key="4">
    <source>
        <dbReference type="Proteomes" id="UP000030700"/>
    </source>
</evidence>
<dbReference type="EMBL" id="DF820456">
    <property type="protein sequence ID" value="GAK50836.1"/>
    <property type="molecule type" value="Genomic_DNA"/>
</dbReference>
<sequence>MLLLGGWLIAGGERLAADEVDAIRYEVAIETRIVSEEHTQKNYTVVGVASPGIQAKRERDYSDINGDFSFFFTPIVDDPLIPIALRRFYAHSSTLHFSGTIEPEHTTSYTFINPDIHYQTSSNDDEQLRQAGVDGVFYLFPNTGVRLRAASAKDEQVSFETSPSVDVQSRNEINEIRRNYGLGIIQYLSDNLALAVDYTYNDGELRSLEKSWQDNPLIFSEVARTTNTTGHLFSCKGEYVWQKHLGLQLTYEYLTYESNSDVQIVHLQNFAGENSTFGDDGAQHTIMPIVRLYLGEKFTAHGGGGITWTTITRTYDNATDIEYEWHWWQAHGGVSYYFTRHFGVQASYQYRARDGEVSMRSDNATRSTFDVNSAIQGIQVGITGRF</sequence>
<name>A0A0S6VX19_9BACT</name>
<evidence type="ECO:0000259" key="2">
    <source>
        <dbReference type="Pfam" id="PF13505"/>
    </source>
</evidence>
<keyword evidence="4" id="KW-1185">Reference proteome</keyword>
<feature type="domain" description="Outer membrane protein beta-barrel" evidence="2">
    <location>
        <begin position="225"/>
        <end position="360"/>
    </location>
</feature>
<dbReference type="Gene3D" id="2.40.160.20">
    <property type="match status" value="1"/>
</dbReference>